<dbReference type="Pfam" id="PF18029">
    <property type="entry name" value="Glyoxalase_6"/>
    <property type="match status" value="1"/>
</dbReference>
<evidence type="ECO:0000259" key="1">
    <source>
        <dbReference type="Pfam" id="PF18029"/>
    </source>
</evidence>
<dbReference type="InterPro" id="IPR041581">
    <property type="entry name" value="Glyoxalase_6"/>
</dbReference>
<dbReference type="InterPro" id="IPR029068">
    <property type="entry name" value="Glyas_Bleomycin-R_OHBP_Dase"/>
</dbReference>
<name>A0ABV7Y894_9ACTN</name>
<dbReference type="EMBL" id="JBHRZH010000006">
    <property type="protein sequence ID" value="MFC3761062.1"/>
    <property type="molecule type" value="Genomic_DNA"/>
</dbReference>
<protein>
    <submittedName>
        <fullName evidence="2">VOC family protein</fullName>
    </submittedName>
</protein>
<proteinExistence type="predicted"/>
<comment type="caution">
    <text evidence="2">The sequence shown here is derived from an EMBL/GenBank/DDBJ whole genome shotgun (WGS) entry which is preliminary data.</text>
</comment>
<keyword evidence="3" id="KW-1185">Reference proteome</keyword>
<organism evidence="2 3">
    <name type="scientific">Tenggerimyces flavus</name>
    <dbReference type="NCBI Taxonomy" id="1708749"/>
    <lineage>
        <taxon>Bacteria</taxon>
        <taxon>Bacillati</taxon>
        <taxon>Actinomycetota</taxon>
        <taxon>Actinomycetes</taxon>
        <taxon>Propionibacteriales</taxon>
        <taxon>Nocardioidaceae</taxon>
        <taxon>Tenggerimyces</taxon>
    </lineage>
</organism>
<evidence type="ECO:0000313" key="2">
    <source>
        <dbReference type="EMBL" id="MFC3761062.1"/>
    </source>
</evidence>
<dbReference type="Gene3D" id="3.10.180.10">
    <property type="entry name" value="2,3-Dihydroxybiphenyl 1,2-Dioxygenase, domain 1"/>
    <property type="match status" value="1"/>
</dbReference>
<accession>A0ABV7Y894</accession>
<feature type="domain" description="Glyoxalase-like" evidence="1">
    <location>
        <begin position="6"/>
        <end position="48"/>
    </location>
</feature>
<evidence type="ECO:0000313" key="3">
    <source>
        <dbReference type="Proteomes" id="UP001595699"/>
    </source>
</evidence>
<sequence length="52" mass="6012">MDSWQMDQVKAEISRLERLGARRVERITQPDEDSVHWVWADPEGNVFCGPGL</sequence>
<reference evidence="3" key="1">
    <citation type="journal article" date="2019" name="Int. J. Syst. Evol. Microbiol.">
        <title>The Global Catalogue of Microorganisms (GCM) 10K type strain sequencing project: providing services to taxonomists for standard genome sequencing and annotation.</title>
        <authorList>
            <consortium name="The Broad Institute Genomics Platform"/>
            <consortium name="The Broad Institute Genome Sequencing Center for Infectious Disease"/>
            <person name="Wu L."/>
            <person name="Ma J."/>
        </authorList>
    </citation>
    <scope>NUCLEOTIDE SEQUENCE [LARGE SCALE GENOMIC DNA]</scope>
    <source>
        <strain evidence="3">CGMCC 4.7241</strain>
    </source>
</reference>
<dbReference type="Proteomes" id="UP001595699">
    <property type="component" value="Unassembled WGS sequence"/>
</dbReference>
<dbReference type="RefSeq" id="WP_275577401.1">
    <property type="nucleotide sequence ID" value="NZ_JAFBCM010000001.1"/>
</dbReference>
<gene>
    <name evidence="2" type="ORF">ACFOUW_09430</name>
</gene>